<feature type="transmembrane region" description="Helical" evidence="2">
    <location>
        <begin position="162"/>
        <end position="181"/>
    </location>
</feature>
<feature type="transmembrane region" description="Helical" evidence="2">
    <location>
        <begin position="305"/>
        <end position="329"/>
    </location>
</feature>
<keyword evidence="4" id="KW-1185">Reference proteome</keyword>
<feature type="region of interest" description="Disordered" evidence="1">
    <location>
        <begin position="572"/>
        <end position="596"/>
    </location>
</feature>
<feature type="transmembrane region" description="Helical" evidence="2">
    <location>
        <begin position="188"/>
        <end position="208"/>
    </location>
</feature>
<evidence type="ECO:0000313" key="4">
    <source>
        <dbReference type="Proteomes" id="UP001648503"/>
    </source>
</evidence>
<protein>
    <recommendedName>
        <fullName evidence="5">Amino acid transporter transmembrane domain-containing protein</fullName>
    </recommendedName>
</protein>
<feature type="transmembrane region" description="Helical" evidence="2">
    <location>
        <begin position="262"/>
        <end position="285"/>
    </location>
</feature>
<feature type="transmembrane region" description="Helical" evidence="2">
    <location>
        <begin position="44"/>
        <end position="67"/>
    </location>
</feature>
<feature type="transmembrane region" description="Helical" evidence="2">
    <location>
        <begin position="341"/>
        <end position="360"/>
    </location>
</feature>
<dbReference type="PANTHER" id="PTHR16189">
    <property type="entry name" value="TRANSMEMBRANE PROTEIN 104-RELATED"/>
    <property type="match status" value="1"/>
</dbReference>
<evidence type="ECO:0000256" key="1">
    <source>
        <dbReference type="SAM" id="MobiDB-lite"/>
    </source>
</evidence>
<organism evidence="3 4">
    <name type="scientific">Batrachochytrium salamandrivorans</name>
    <dbReference type="NCBI Taxonomy" id="1357716"/>
    <lineage>
        <taxon>Eukaryota</taxon>
        <taxon>Fungi</taxon>
        <taxon>Fungi incertae sedis</taxon>
        <taxon>Chytridiomycota</taxon>
        <taxon>Chytridiomycota incertae sedis</taxon>
        <taxon>Chytridiomycetes</taxon>
        <taxon>Rhizophydiales</taxon>
        <taxon>Rhizophydiales incertae sedis</taxon>
        <taxon>Batrachochytrium</taxon>
    </lineage>
</organism>
<gene>
    <name evidence="3" type="ORF">BASA50_002074</name>
</gene>
<name>A0ABQ8FMC1_9FUNG</name>
<evidence type="ECO:0000313" key="3">
    <source>
        <dbReference type="EMBL" id="KAH6600690.1"/>
    </source>
</evidence>
<sequence>MPSTTFQKLLSVKTIGFLGGLCLLFNQMTGPAIPFTSSNFQNPGWAFTTATYLIFTAVSGFSMLFLVEAIKVIPGNSNFQGDVEYGTIINFYFGKNLHFAAQLILYGALQSNAIQCIVLTAQATDNLLVTLFGRTCGVSFSQGWVCVTAHSSTLPSPFENNLMGFTIGLLVVILFCLPLSFSTMDNNIAFNVVMAILSVILGSTWIYSSFATGIVMERIPFASPINSNYGQVVGTVLLNLGGTTIVPTWINLKHRDVNVQNLIWISLILSSLYYIAIGVFGGLGFNLDGSGNILHSLLIYGKPQIIATISIGVFAYVMLLPSIPVSFIVSRDNLVQNEIAPQYTAGFLSFVLPWIILIPLQTGTAIFNFQIWMSLIFGSSANFIIPFLMFFKCVEFRRQYNMKRDLSSFTIDRKPGITTKTVSSRKNGHHPTNESFSDVEIYADTRSTPRSIHSDSNSQNSRDLRVVLRSEFSEEGTPFVEPTDIGLPFSLIQSDIPDPIATGSEVTRSLVHDGKQGLGQINNTSFTGLLVRGRSQSATSSPKLTPIHMTNEAEDDTAEHIDMHIILPDIDSISNSDTSSDQKDHNPNHSLPSQLLQLPISERIRSGESIPRRSFDPISRSLSEVSESSLPREREYVVPPFYVLPAWFPISERLLAQTLLVSTTTICIANIAFSGYVQSTTKN</sequence>
<comment type="caution">
    <text evidence="3">The sequence shown here is derived from an EMBL/GenBank/DDBJ whole genome shotgun (WGS) entry which is preliminary data.</text>
</comment>
<accession>A0ABQ8FMC1</accession>
<evidence type="ECO:0008006" key="5">
    <source>
        <dbReference type="Google" id="ProtNLM"/>
    </source>
</evidence>
<evidence type="ECO:0000256" key="2">
    <source>
        <dbReference type="SAM" id="Phobius"/>
    </source>
</evidence>
<keyword evidence="2" id="KW-0472">Membrane</keyword>
<feature type="transmembrane region" description="Helical" evidence="2">
    <location>
        <begin position="372"/>
        <end position="394"/>
    </location>
</feature>
<feature type="transmembrane region" description="Helical" evidence="2">
    <location>
        <begin position="228"/>
        <end position="250"/>
    </location>
</feature>
<reference evidence="3 4" key="1">
    <citation type="submission" date="2021-02" db="EMBL/GenBank/DDBJ databases">
        <title>Variation within the Batrachochytrium salamandrivorans European outbreak.</title>
        <authorList>
            <person name="Kelly M."/>
            <person name="Pasmans F."/>
            <person name="Shea T.P."/>
            <person name="Munoz J.F."/>
            <person name="Carranza S."/>
            <person name="Cuomo C.A."/>
            <person name="Martel A."/>
        </authorList>
    </citation>
    <scope>NUCLEOTIDE SEQUENCE [LARGE SCALE GENOMIC DNA]</scope>
    <source>
        <strain evidence="3 4">AMFP18/2</strain>
    </source>
</reference>
<dbReference type="EMBL" id="JAFCIX010000028">
    <property type="protein sequence ID" value="KAH6600690.1"/>
    <property type="molecule type" value="Genomic_DNA"/>
</dbReference>
<keyword evidence="2" id="KW-0812">Transmembrane</keyword>
<dbReference type="PANTHER" id="PTHR16189:SF3">
    <property type="entry name" value="AMINO ACID TRANSPORTER TRANSMEMBRANE DOMAIN-CONTAINING PROTEIN"/>
    <property type="match status" value="1"/>
</dbReference>
<dbReference type="Proteomes" id="UP001648503">
    <property type="component" value="Unassembled WGS sequence"/>
</dbReference>
<keyword evidence="2" id="KW-1133">Transmembrane helix</keyword>
<proteinExistence type="predicted"/>